<organism evidence="1 2">
    <name type="scientific">Taxus chinensis</name>
    <name type="common">Chinese yew</name>
    <name type="synonym">Taxus wallichiana var. chinensis</name>
    <dbReference type="NCBI Taxonomy" id="29808"/>
    <lineage>
        <taxon>Eukaryota</taxon>
        <taxon>Viridiplantae</taxon>
        <taxon>Streptophyta</taxon>
        <taxon>Embryophyta</taxon>
        <taxon>Tracheophyta</taxon>
        <taxon>Spermatophyta</taxon>
        <taxon>Pinopsida</taxon>
        <taxon>Pinidae</taxon>
        <taxon>Conifers II</taxon>
        <taxon>Cupressales</taxon>
        <taxon>Taxaceae</taxon>
        <taxon>Taxus</taxon>
    </lineage>
</organism>
<evidence type="ECO:0000313" key="2">
    <source>
        <dbReference type="Proteomes" id="UP000824469"/>
    </source>
</evidence>
<evidence type="ECO:0000313" key="1">
    <source>
        <dbReference type="EMBL" id="KAH9330195.1"/>
    </source>
</evidence>
<dbReference type="Gene3D" id="3.80.10.10">
    <property type="entry name" value="Ribonuclease Inhibitor"/>
    <property type="match status" value="1"/>
</dbReference>
<dbReference type="PANTHER" id="PTHR36766:SF30">
    <property type="entry name" value="TIR-NBS TYPE DISEASE RESISTANCE PROTEIN-RELATED"/>
    <property type="match status" value="1"/>
</dbReference>
<dbReference type="EMBL" id="JAHRHJ020000001">
    <property type="protein sequence ID" value="KAH9330195.1"/>
    <property type="molecule type" value="Genomic_DNA"/>
</dbReference>
<dbReference type="SUPFAM" id="SSF52058">
    <property type="entry name" value="L domain-like"/>
    <property type="match status" value="1"/>
</dbReference>
<protein>
    <submittedName>
        <fullName evidence="1">Uncharacterized protein</fullName>
    </submittedName>
</protein>
<dbReference type="OMA" id="SEEAWSW"/>
<dbReference type="InterPro" id="IPR032675">
    <property type="entry name" value="LRR_dom_sf"/>
</dbReference>
<keyword evidence="2" id="KW-1185">Reference proteome</keyword>
<reference evidence="1 2" key="1">
    <citation type="journal article" date="2021" name="Nat. Plants">
        <title>The Taxus genome provides insights into paclitaxel biosynthesis.</title>
        <authorList>
            <person name="Xiong X."/>
            <person name="Gou J."/>
            <person name="Liao Q."/>
            <person name="Li Y."/>
            <person name="Zhou Q."/>
            <person name="Bi G."/>
            <person name="Li C."/>
            <person name="Du R."/>
            <person name="Wang X."/>
            <person name="Sun T."/>
            <person name="Guo L."/>
            <person name="Liang H."/>
            <person name="Lu P."/>
            <person name="Wu Y."/>
            <person name="Zhang Z."/>
            <person name="Ro D.K."/>
            <person name="Shang Y."/>
            <person name="Huang S."/>
            <person name="Yan J."/>
        </authorList>
    </citation>
    <scope>NUCLEOTIDE SEQUENCE [LARGE SCALE GENOMIC DNA]</scope>
    <source>
        <strain evidence="1">Ta-2019</strain>
    </source>
</reference>
<accession>A0AA38H0R7</accession>
<comment type="caution">
    <text evidence="1">The sequence shown here is derived from an EMBL/GenBank/DDBJ whole genome shotgun (WGS) entry which is preliminary data.</text>
</comment>
<sequence length="469" mass="52312">TFKGFQSILAETNGRCFHSIFDRSIGSYITYFLGNSDDRGQSSTSLLWLELDLYLVELANIPSWIPLQNLECLKIRHGHLEQLWQSYSQAPLRLKELHLYGVVLAEIANSLGFMLNQLEKVVLNVTGIPIKVWSLLETLANLTSNLRSLVVRNAVCVGNLALNNIDETVSFRNEGSLVLMLFSIRGELALNNLGEFSMSNLEKIELSDQELVSNVIISGNYCPKLHSLRLDSMKNLIELNLKRVTTLKHLELWSCGKLSTVLGISSLSKLVTLDIDSCPEVQDLTCLAFLSCLEIITIDGCYKLKNITCIEQLEGLKRIHLSQADRAIQSCLHRLQRLPSEFTVVIERAINGATEALNANLFSDVIGAEAFNEIDVNENGEPVASLKTPHSLSAIIICTVIKRRDGKALEGYDPPVNSSDGLIPLKLHFSVNTHNRKQKKGEDSKESLLVIDEALSSIIGRRRVIVRHR</sequence>
<dbReference type="Proteomes" id="UP000824469">
    <property type="component" value="Unassembled WGS sequence"/>
</dbReference>
<proteinExistence type="predicted"/>
<name>A0AA38H0R7_TAXCH</name>
<gene>
    <name evidence="1" type="ORF">KI387_002303</name>
</gene>
<feature type="non-terminal residue" evidence="1">
    <location>
        <position position="469"/>
    </location>
</feature>
<dbReference type="AlphaFoldDB" id="A0AA38H0R7"/>
<dbReference type="PANTHER" id="PTHR36766">
    <property type="entry name" value="PLANT BROAD-SPECTRUM MILDEW RESISTANCE PROTEIN RPW8"/>
    <property type="match status" value="1"/>
</dbReference>